<dbReference type="Gene3D" id="1.10.720.30">
    <property type="entry name" value="SAP domain"/>
    <property type="match status" value="1"/>
</dbReference>
<evidence type="ECO:0000313" key="3">
    <source>
        <dbReference type="Proteomes" id="UP001165060"/>
    </source>
</evidence>
<dbReference type="EMBL" id="BRYB01001142">
    <property type="protein sequence ID" value="GMI19144.1"/>
    <property type="molecule type" value="Genomic_DNA"/>
</dbReference>
<dbReference type="SUPFAM" id="SSF68906">
    <property type="entry name" value="SAP domain"/>
    <property type="match status" value="1"/>
</dbReference>
<accession>A0ABQ6M451</accession>
<evidence type="ECO:0000259" key="1">
    <source>
        <dbReference type="PROSITE" id="PS50800"/>
    </source>
</evidence>
<protein>
    <recommendedName>
        <fullName evidence="1">SAP domain-containing protein</fullName>
    </recommendedName>
</protein>
<dbReference type="PROSITE" id="PS50800">
    <property type="entry name" value="SAP"/>
    <property type="match status" value="1"/>
</dbReference>
<dbReference type="SUPFAM" id="SSF81383">
    <property type="entry name" value="F-box domain"/>
    <property type="match status" value="1"/>
</dbReference>
<evidence type="ECO:0000313" key="2">
    <source>
        <dbReference type="EMBL" id="GMI19144.1"/>
    </source>
</evidence>
<comment type="caution">
    <text evidence="2">The sequence shown here is derived from an EMBL/GenBank/DDBJ whole genome shotgun (WGS) entry which is preliminary data.</text>
</comment>
<reference evidence="2 3" key="1">
    <citation type="journal article" date="2023" name="Commun. Biol.">
        <title>Genome analysis of Parmales, the sister group of diatoms, reveals the evolutionary specialization of diatoms from phago-mixotrophs to photoautotrophs.</title>
        <authorList>
            <person name="Ban H."/>
            <person name="Sato S."/>
            <person name="Yoshikawa S."/>
            <person name="Yamada K."/>
            <person name="Nakamura Y."/>
            <person name="Ichinomiya M."/>
            <person name="Sato N."/>
            <person name="Blanc-Mathieu R."/>
            <person name="Endo H."/>
            <person name="Kuwata A."/>
            <person name="Ogata H."/>
        </authorList>
    </citation>
    <scope>NUCLEOTIDE SEQUENCE [LARGE SCALE GENOMIC DNA]</scope>
</reference>
<feature type="domain" description="SAP" evidence="1">
    <location>
        <begin position="11"/>
        <end position="45"/>
    </location>
</feature>
<dbReference type="Proteomes" id="UP001165060">
    <property type="component" value="Unassembled WGS sequence"/>
</dbReference>
<name>A0ABQ6M451_9STRA</name>
<dbReference type="SMART" id="SM00513">
    <property type="entry name" value="SAP"/>
    <property type="match status" value="1"/>
</dbReference>
<dbReference type="InterPro" id="IPR003034">
    <property type="entry name" value="SAP_dom"/>
</dbReference>
<proteinExistence type="predicted"/>
<dbReference type="InterPro" id="IPR036361">
    <property type="entry name" value="SAP_dom_sf"/>
</dbReference>
<keyword evidence="3" id="KW-1185">Reference proteome</keyword>
<dbReference type="InterPro" id="IPR036047">
    <property type="entry name" value="F-box-like_dom_sf"/>
</dbReference>
<gene>
    <name evidence="2" type="ORF">TeGR_g4691</name>
</gene>
<dbReference type="Pfam" id="PF02037">
    <property type="entry name" value="SAP"/>
    <property type="match status" value="1"/>
</dbReference>
<sequence>MASSAISMPSLSSLTVPALKVQLSSLGLPTSGLKAALVARLESASAPPSPALGLETLPTDCLRCIFTFLPISTIKSCSWTCLAFDQAVDEKFLRRAININFPLQCIPTCDMNILLRIAELMALPVDDYTHNRLNIMRPRDHGHQPHYGTLAYRTSKYRPAETVEQLHFFVRFSFTPNRKLIKRNPVYIEPGASNREEPWGMQLHELPSCYIPLAPCGQTVEDLGGPPGSRDHDRDHFHFAMPSCPAGKLVTEALTCLPGHLPSTARRINYDIVHLSWEIIVVDSTANKAALLFRGGHQVYEDNKRTEGLLAEAYEDKDGNTVPFEGSWRASGFTGLYPSEGFVIDRGFRSGIPCWQNCMSNPEPYVTSNLKFVQEKEESVLQNEGGESVSGKLMVPTELSLNIIHGNEYEQEYRTSSQLQDFP</sequence>
<organism evidence="2 3">
    <name type="scientific">Tetraparma gracilis</name>
    <dbReference type="NCBI Taxonomy" id="2962635"/>
    <lineage>
        <taxon>Eukaryota</taxon>
        <taxon>Sar</taxon>
        <taxon>Stramenopiles</taxon>
        <taxon>Ochrophyta</taxon>
        <taxon>Bolidophyceae</taxon>
        <taxon>Parmales</taxon>
        <taxon>Triparmaceae</taxon>
        <taxon>Tetraparma</taxon>
    </lineage>
</organism>